<reference evidence="2 3" key="1">
    <citation type="submission" date="2017-11" db="EMBL/GenBank/DDBJ databases">
        <title>De novo assembly and phasing of dikaryotic genomes from two isolates of Puccinia coronata f. sp. avenae, the causal agent of oat crown rust.</title>
        <authorList>
            <person name="Miller M.E."/>
            <person name="Zhang Y."/>
            <person name="Omidvar V."/>
            <person name="Sperschneider J."/>
            <person name="Schwessinger B."/>
            <person name="Raley C."/>
            <person name="Palmer J.M."/>
            <person name="Garnica D."/>
            <person name="Upadhyaya N."/>
            <person name="Rathjen J."/>
            <person name="Taylor J.M."/>
            <person name="Park R.F."/>
            <person name="Dodds P.N."/>
            <person name="Hirsch C.D."/>
            <person name="Kianian S.F."/>
            <person name="Figueroa M."/>
        </authorList>
    </citation>
    <scope>NUCLEOTIDE SEQUENCE [LARGE SCALE GENOMIC DNA]</scope>
    <source>
        <strain evidence="2">12SD80</strain>
    </source>
</reference>
<proteinExistence type="predicted"/>
<accession>A0A2N5UMM5</accession>
<gene>
    <name evidence="2" type="ORF">PCASD_08442</name>
</gene>
<dbReference type="Proteomes" id="UP000235392">
    <property type="component" value="Unassembled WGS sequence"/>
</dbReference>
<feature type="compositionally biased region" description="Basic and acidic residues" evidence="1">
    <location>
        <begin position="44"/>
        <end position="87"/>
    </location>
</feature>
<name>A0A2N5UMM5_9BASI</name>
<evidence type="ECO:0000313" key="2">
    <source>
        <dbReference type="EMBL" id="PLW39014.1"/>
    </source>
</evidence>
<organism evidence="2 3">
    <name type="scientific">Puccinia coronata f. sp. avenae</name>
    <dbReference type="NCBI Taxonomy" id="200324"/>
    <lineage>
        <taxon>Eukaryota</taxon>
        <taxon>Fungi</taxon>
        <taxon>Dikarya</taxon>
        <taxon>Basidiomycota</taxon>
        <taxon>Pucciniomycotina</taxon>
        <taxon>Pucciniomycetes</taxon>
        <taxon>Pucciniales</taxon>
        <taxon>Pucciniaceae</taxon>
        <taxon>Puccinia</taxon>
    </lineage>
</organism>
<comment type="caution">
    <text evidence="2">The sequence shown here is derived from an EMBL/GenBank/DDBJ whole genome shotgun (WGS) entry which is preliminary data.</text>
</comment>
<dbReference type="AlphaFoldDB" id="A0A2N5UMM5"/>
<evidence type="ECO:0000313" key="3">
    <source>
        <dbReference type="Proteomes" id="UP000235392"/>
    </source>
</evidence>
<evidence type="ECO:0000256" key="1">
    <source>
        <dbReference type="SAM" id="MobiDB-lite"/>
    </source>
</evidence>
<sequence length="149" mass="16043">MEVVGESDTLAEKEKKDQLQGQANEQSGDGCHESEAGEGEDKMDEGAVERCLLGERGERAGGEWKRVHFRDEAGAARTGDEGEKTSRDTPPQDPPSALDWIVASLAVAPVPARPPYTQLPPAAHPDLATLVRDHLAPTLPYKLVGIIPR</sequence>
<protein>
    <submittedName>
        <fullName evidence="2">Uncharacterized protein</fullName>
    </submittedName>
</protein>
<feature type="region of interest" description="Disordered" evidence="1">
    <location>
        <begin position="1"/>
        <end position="96"/>
    </location>
</feature>
<dbReference type="EMBL" id="PGCI01000120">
    <property type="protein sequence ID" value="PLW39014.1"/>
    <property type="molecule type" value="Genomic_DNA"/>
</dbReference>